<dbReference type="EMBL" id="JABBWD010000040">
    <property type="protein sequence ID" value="KAG1774651.1"/>
    <property type="molecule type" value="Genomic_DNA"/>
</dbReference>
<accession>A0A9P6ZQI0</accession>
<dbReference type="Proteomes" id="UP000714275">
    <property type="component" value="Unassembled WGS sequence"/>
</dbReference>
<reference evidence="1" key="1">
    <citation type="journal article" date="2020" name="New Phytol.">
        <title>Comparative genomics reveals dynamic genome evolution in host specialist ectomycorrhizal fungi.</title>
        <authorList>
            <person name="Lofgren L.A."/>
            <person name="Nguyen N.H."/>
            <person name="Vilgalys R."/>
            <person name="Ruytinx J."/>
            <person name="Liao H.L."/>
            <person name="Branco S."/>
            <person name="Kuo A."/>
            <person name="LaButti K."/>
            <person name="Lipzen A."/>
            <person name="Andreopoulos W."/>
            <person name="Pangilinan J."/>
            <person name="Riley R."/>
            <person name="Hundley H."/>
            <person name="Na H."/>
            <person name="Barry K."/>
            <person name="Grigoriev I.V."/>
            <person name="Stajich J.E."/>
            <person name="Kennedy P.G."/>
        </authorList>
    </citation>
    <scope>NUCLEOTIDE SEQUENCE</scope>
    <source>
        <strain evidence="1">DOB743</strain>
    </source>
</reference>
<gene>
    <name evidence="1" type="ORF">EV702DRAFT_1200233</name>
</gene>
<comment type="caution">
    <text evidence="1">The sequence shown here is derived from an EMBL/GenBank/DDBJ whole genome shotgun (WGS) entry which is preliminary data.</text>
</comment>
<proteinExistence type="predicted"/>
<name>A0A9P6ZQI0_9AGAM</name>
<dbReference type="OrthoDB" id="2690505at2759"/>
<organism evidence="1 2">
    <name type="scientific">Suillus placidus</name>
    <dbReference type="NCBI Taxonomy" id="48579"/>
    <lineage>
        <taxon>Eukaryota</taxon>
        <taxon>Fungi</taxon>
        <taxon>Dikarya</taxon>
        <taxon>Basidiomycota</taxon>
        <taxon>Agaricomycotina</taxon>
        <taxon>Agaricomycetes</taxon>
        <taxon>Agaricomycetidae</taxon>
        <taxon>Boletales</taxon>
        <taxon>Suillineae</taxon>
        <taxon>Suillaceae</taxon>
        <taxon>Suillus</taxon>
    </lineage>
</organism>
<evidence type="ECO:0000313" key="1">
    <source>
        <dbReference type="EMBL" id="KAG1774651.1"/>
    </source>
</evidence>
<protein>
    <submittedName>
        <fullName evidence="1">Uncharacterized protein</fullName>
    </submittedName>
</protein>
<dbReference type="AlphaFoldDB" id="A0A9P6ZQI0"/>
<evidence type="ECO:0000313" key="2">
    <source>
        <dbReference type="Proteomes" id="UP000714275"/>
    </source>
</evidence>
<sequence>MTVLSRLKIEAAKQLEPRGHGRRTQVRLDIPPHRAGHTHEINGMGGYLKALEVVEKLSLPEHLIELQLTLEMLDH</sequence>
<keyword evidence="2" id="KW-1185">Reference proteome</keyword>